<keyword evidence="1 7" id="KW-0853">WD repeat</keyword>
<dbReference type="Gene3D" id="2.130.10.10">
    <property type="entry name" value="YVTN repeat-like/Quinoprotein amine dehydrogenase"/>
    <property type="match status" value="2"/>
</dbReference>
<protein>
    <recommendedName>
        <fullName evidence="6">ASTRA-associated protein 1</fullName>
    </recommendedName>
</protein>
<dbReference type="SUPFAM" id="SSF50978">
    <property type="entry name" value="WD40 repeat-like"/>
    <property type="match status" value="1"/>
</dbReference>
<evidence type="ECO:0000256" key="7">
    <source>
        <dbReference type="PROSITE-ProRule" id="PRU00221"/>
    </source>
</evidence>
<sequence length="444" mass="48859">MTTTSSQLQQSPATPIYILRGHAAPIHALHVFAANLRLVSGDADGWVVIWDLVTKRPVTVWKAHAGAVLEVKGFSLSNGVIEIYTHGRDHKLCVWKIRTEDETFLNKTLPVDLAQSTASEKGTQPWLLHSLSVNALNFCAFSMTFIETTEAKFTESSKESTSAIRQNVLFAVPNALDSGGIDVFHLPSERRLTTVKSDPSVKTGMLMAVSIFISPSGDIFVASAFEDGHVMVFTHKGPLNPASFELSNINSNPWKWNKLYASRPHSQPVLSLDVSPSHDYFISSSADALLIKHPIPSTGSVGFFPTGKYTEDKALKTVNTKHSGQQGLRIRSDGKIFATAGWDSRVRVFSGKTMKELAVLKWHKEGCYAVAFGEVDPPDSQSTSQTVKAERSSGQESTQEETSQEGVPERSIAAVHQQRFRKIQHTHWLVAGSKDGKISLWDIY</sequence>
<feature type="region of interest" description="Disordered" evidence="8">
    <location>
        <begin position="374"/>
        <end position="410"/>
    </location>
</feature>
<dbReference type="PROSITE" id="PS50294">
    <property type="entry name" value="WD_REPEATS_REGION"/>
    <property type="match status" value="1"/>
</dbReference>
<dbReference type="STRING" id="104259.A0A0F7TST2"/>
<proteinExistence type="inferred from homology"/>
<dbReference type="OrthoDB" id="7668193at2759"/>
<dbReference type="SMART" id="SM00320">
    <property type="entry name" value="WD40"/>
    <property type="match status" value="6"/>
</dbReference>
<dbReference type="EMBL" id="CDHK01000006">
    <property type="protein sequence ID" value="CEJ58455.1"/>
    <property type="molecule type" value="Genomic_DNA"/>
</dbReference>
<evidence type="ECO:0000313" key="9">
    <source>
        <dbReference type="EMBL" id="CEJ58455.1"/>
    </source>
</evidence>
<evidence type="ECO:0000256" key="4">
    <source>
        <dbReference type="ARBA" id="ARBA00037931"/>
    </source>
</evidence>
<evidence type="ECO:0000256" key="8">
    <source>
        <dbReference type="SAM" id="MobiDB-lite"/>
    </source>
</evidence>
<dbReference type="PANTHER" id="PTHR19854:SF1">
    <property type="entry name" value="GUANINE NUCLEOTIDE-BINDING PROTEIN SUBUNIT BETA-LIKE PROTEIN 1"/>
    <property type="match status" value="1"/>
</dbReference>
<keyword evidence="10" id="KW-1185">Reference proteome</keyword>
<gene>
    <name evidence="9" type="ORF">PMG11_07109</name>
</gene>
<accession>A0A0F7TST2</accession>
<evidence type="ECO:0000256" key="1">
    <source>
        <dbReference type="ARBA" id="ARBA00022574"/>
    </source>
</evidence>
<dbReference type="PANTHER" id="PTHR19854">
    <property type="entry name" value="TRANSDUCIN BETA-LIKE 3"/>
    <property type="match status" value="1"/>
</dbReference>
<dbReference type="InterPro" id="IPR036322">
    <property type="entry name" value="WD40_repeat_dom_sf"/>
</dbReference>
<comment type="function">
    <text evidence="3">Component of the ASTRA complex involved in chromatin remodeling.</text>
</comment>
<dbReference type="Pfam" id="PF00400">
    <property type="entry name" value="WD40"/>
    <property type="match status" value="4"/>
</dbReference>
<evidence type="ECO:0000313" key="10">
    <source>
        <dbReference type="Proteomes" id="UP000042958"/>
    </source>
</evidence>
<feature type="repeat" description="WD" evidence="7">
    <location>
        <begin position="429"/>
        <end position="444"/>
    </location>
</feature>
<evidence type="ECO:0000256" key="5">
    <source>
        <dbReference type="ARBA" id="ARBA00038749"/>
    </source>
</evidence>
<dbReference type="Proteomes" id="UP000042958">
    <property type="component" value="Unassembled WGS sequence"/>
</dbReference>
<comment type="subunit">
    <text evidence="5">Component of the ASTRA chromatin remodeling machinery complex.</text>
</comment>
<dbReference type="AlphaFoldDB" id="A0A0F7TST2"/>
<organism evidence="9 10">
    <name type="scientific">Penicillium brasilianum</name>
    <dbReference type="NCBI Taxonomy" id="104259"/>
    <lineage>
        <taxon>Eukaryota</taxon>
        <taxon>Fungi</taxon>
        <taxon>Dikarya</taxon>
        <taxon>Ascomycota</taxon>
        <taxon>Pezizomycotina</taxon>
        <taxon>Eurotiomycetes</taxon>
        <taxon>Eurotiomycetidae</taxon>
        <taxon>Eurotiales</taxon>
        <taxon>Aspergillaceae</taxon>
        <taxon>Penicillium</taxon>
    </lineage>
</organism>
<feature type="repeat" description="WD" evidence="7">
    <location>
        <begin position="19"/>
        <end position="60"/>
    </location>
</feature>
<dbReference type="InterPro" id="IPR001680">
    <property type="entry name" value="WD40_rpt"/>
</dbReference>
<dbReference type="InterPro" id="IPR015943">
    <property type="entry name" value="WD40/YVTN_repeat-like_dom_sf"/>
</dbReference>
<name>A0A0F7TST2_PENBI</name>
<dbReference type="PROSITE" id="PS50082">
    <property type="entry name" value="WD_REPEATS_2"/>
    <property type="match status" value="2"/>
</dbReference>
<dbReference type="PROSITE" id="PS00678">
    <property type="entry name" value="WD_REPEATS_1"/>
    <property type="match status" value="2"/>
</dbReference>
<dbReference type="InterPro" id="IPR019775">
    <property type="entry name" value="WD40_repeat_CS"/>
</dbReference>
<keyword evidence="2" id="KW-0677">Repeat</keyword>
<reference evidence="10" key="1">
    <citation type="journal article" date="2015" name="Genome Announc.">
        <title>Draft genome sequence of the fungus Penicillium brasilianum MG11.</title>
        <authorList>
            <person name="Horn F."/>
            <person name="Linde J."/>
            <person name="Mattern D.J."/>
            <person name="Walther G."/>
            <person name="Guthke R."/>
            <person name="Brakhage A.A."/>
            <person name="Valiante V."/>
        </authorList>
    </citation>
    <scope>NUCLEOTIDE SEQUENCE [LARGE SCALE GENOMIC DNA]</scope>
    <source>
        <strain evidence="10">MG11</strain>
    </source>
</reference>
<evidence type="ECO:0000256" key="3">
    <source>
        <dbReference type="ARBA" id="ARBA00037338"/>
    </source>
</evidence>
<evidence type="ECO:0000256" key="6">
    <source>
        <dbReference type="ARBA" id="ARBA00040563"/>
    </source>
</evidence>
<comment type="similarity">
    <text evidence="4">Belongs to the WD repeat ASA1 family.</text>
</comment>
<evidence type="ECO:0000256" key="2">
    <source>
        <dbReference type="ARBA" id="ARBA00022737"/>
    </source>
</evidence>